<feature type="domain" description="N-acetyltransferase" evidence="1">
    <location>
        <begin position="1"/>
        <end position="144"/>
    </location>
</feature>
<reference evidence="2" key="1">
    <citation type="submission" date="2023-06" db="EMBL/GenBank/DDBJ databases">
        <title>Genome-scale phylogeny and comparative genomics of the fungal order Sordariales.</title>
        <authorList>
            <consortium name="Lawrence Berkeley National Laboratory"/>
            <person name="Hensen N."/>
            <person name="Bonometti L."/>
            <person name="Westerberg I."/>
            <person name="Brannstrom I.O."/>
            <person name="Guillou S."/>
            <person name="Cros-Aarteil S."/>
            <person name="Calhoun S."/>
            <person name="Haridas S."/>
            <person name="Kuo A."/>
            <person name="Mondo S."/>
            <person name="Pangilinan J."/>
            <person name="Riley R."/>
            <person name="Labutti K."/>
            <person name="Andreopoulos B."/>
            <person name="Lipzen A."/>
            <person name="Chen C."/>
            <person name="Yanf M."/>
            <person name="Daum C."/>
            <person name="Ng V."/>
            <person name="Clum A."/>
            <person name="Steindorff A."/>
            <person name="Ohm R."/>
            <person name="Martin F."/>
            <person name="Silar P."/>
            <person name="Natvig D."/>
            <person name="Lalanne C."/>
            <person name="Gautier V."/>
            <person name="Ament-Velasquez S.L."/>
            <person name="Kruys A."/>
            <person name="Hutchinson M.I."/>
            <person name="Powell A.J."/>
            <person name="Barry K."/>
            <person name="Miller A.N."/>
            <person name="Grigoriev I.V."/>
            <person name="Debuchy R."/>
            <person name="Gladieux P."/>
            <person name="Thoren M.H."/>
            <person name="Johannesson H."/>
        </authorList>
    </citation>
    <scope>NUCLEOTIDE SEQUENCE</scope>
    <source>
        <strain evidence="2">SMH2532-1</strain>
    </source>
</reference>
<organism evidence="2 3">
    <name type="scientific">Cercophora newfieldiana</name>
    <dbReference type="NCBI Taxonomy" id="92897"/>
    <lineage>
        <taxon>Eukaryota</taxon>
        <taxon>Fungi</taxon>
        <taxon>Dikarya</taxon>
        <taxon>Ascomycota</taxon>
        <taxon>Pezizomycotina</taxon>
        <taxon>Sordariomycetes</taxon>
        <taxon>Sordariomycetidae</taxon>
        <taxon>Sordariales</taxon>
        <taxon>Lasiosphaeriaceae</taxon>
        <taxon>Cercophora</taxon>
    </lineage>
</organism>
<evidence type="ECO:0000313" key="3">
    <source>
        <dbReference type="Proteomes" id="UP001174936"/>
    </source>
</evidence>
<dbReference type="EMBL" id="JAULSV010000003">
    <property type="protein sequence ID" value="KAK0648104.1"/>
    <property type="molecule type" value="Genomic_DNA"/>
</dbReference>
<dbReference type="GO" id="GO:0008999">
    <property type="term" value="F:protein-N-terminal-alanine acetyltransferase activity"/>
    <property type="evidence" value="ECO:0007669"/>
    <property type="project" value="TreeGrafter"/>
</dbReference>
<sequence length="191" mass="20921">MPLGPFPTLADFTDFWVTLPQLYGLSIIYVVIDKTRPATTEDPDGELAGMISFIRTSQTHLSTEIGGVLILPDFHRTHVASNAAGLMLRAALAREDEGGMGMRRVQWLTSTENGASLKLAKRLGFQEEGVMRWHMVFRGGKEKGKVGNGRGMPKGGEEGDLGRDTIVLSVCWEDWEGGTDENVDAVMKRGL</sequence>
<gene>
    <name evidence="2" type="ORF">B0T16DRAFT_324362</name>
</gene>
<dbReference type="Proteomes" id="UP001174936">
    <property type="component" value="Unassembled WGS sequence"/>
</dbReference>
<evidence type="ECO:0000313" key="2">
    <source>
        <dbReference type="EMBL" id="KAK0648104.1"/>
    </source>
</evidence>
<proteinExistence type="predicted"/>
<dbReference type="PANTHER" id="PTHR43441">
    <property type="entry name" value="RIBOSOMAL-PROTEIN-SERINE ACETYLTRANSFERASE"/>
    <property type="match status" value="1"/>
</dbReference>
<name>A0AA39Y8P6_9PEZI</name>
<dbReference type="PROSITE" id="PS51186">
    <property type="entry name" value="GNAT"/>
    <property type="match status" value="1"/>
</dbReference>
<dbReference type="AlphaFoldDB" id="A0AA39Y8P6"/>
<dbReference type="InterPro" id="IPR051908">
    <property type="entry name" value="Ribosomal_N-acetyltransferase"/>
</dbReference>
<evidence type="ECO:0000259" key="1">
    <source>
        <dbReference type="PROSITE" id="PS51186"/>
    </source>
</evidence>
<dbReference type="Gene3D" id="3.40.630.30">
    <property type="match status" value="1"/>
</dbReference>
<dbReference type="GO" id="GO:1990189">
    <property type="term" value="F:protein N-terminal-serine acetyltransferase activity"/>
    <property type="evidence" value="ECO:0007669"/>
    <property type="project" value="TreeGrafter"/>
</dbReference>
<dbReference type="InterPro" id="IPR016181">
    <property type="entry name" value="Acyl_CoA_acyltransferase"/>
</dbReference>
<dbReference type="Pfam" id="PF13302">
    <property type="entry name" value="Acetyltransf_3"/>
    <property type="match status" value="1"/>
</dbReference>
<comment type="caution">
    <text evidence="2">The sequence shown here is derived from an EMBL/GenBank/DDBJ whole genome shotgun (WGS) entry which is preliminary data.</text>
</comment>
<dbReference type="PANTHER" id="PTHR43441:SF5">
    <property type="entry name" value="FAMILY ACETYLTRANSFERASE, PUTATIVE-RELATED"/>
    <property type="match status" value="1"/>
</dbReference>
<keyword evidence="3" id="KW-1185">Reference proteome</keyword>
<dbReference type="InterPro" id="IPR000182">
    <property type="entry name" value="GNAT_dom"/>
</dbReference>
<protein>
    <submittedName>
        <fullName evidence="2">Acyl-CoA N-acyltransferase</fullName>
    </submittedName>
</protein>
<dbReference type="SUPFAM" id="SSF55729">
    <property type="entry name" value="Acyl-CoA N-acyltransferases (Nat)"/>
    <property type="match status" value="1"/>
</dbReference>
<accession>A0AA39Y8P6</accession>